<keyword evidence="2" id="KW-0378">Hydrolase</keyword>
<sequence>MNIRAGNFSPARRRWLRAGLAAGTLVAGGSAAMLFAQPRLFNPCLSDLPDELAHHPLVAAAWAELDPALVWDCHAHLAGTGDGGHGIEMSPEMLSPLNPLQYLQRLFYLNAGCVHEAPGRVDDSYVERLHNLSAGMAPGYKTMLFAFDRAHAEDGTPLPEHSALYVPDAYARDVARAAPERFEWVCSIHPWRADALDALAQAAAEGARAVKWLPPAQGIDPDTPACERYYRKLAELDLPLITHVGEERAMHGAGRPEWGNPLRLRRALDQGVRVVMAHCATIGEDVDTDQGEAGPRVPSFTLFDRMMGEERHKKLLFGDISAIILRNRRLDVLRTVIERSDWHPRLLYGTDYPLPGILPLISPAALARAQMLDESAVAVLEAIRAHNPLLFTFVLKRHLTSNGRRLPATVFETRRFFDRTTA</sequence>
<reference evidence="2 3" key="2">
    <citation type="submission" date="2018-04" db="EMBL/GenBank/DDBJ databases">
        <title>Thauera lacus sp. nov., isolated from an saline lake in Inner Mongolia, China.</title>
        <authorList>
            <person name="Liang Q.-Y."/>
        </authorList>
    </citation>
    <scope>NUCLEOTIDE SEQUENCE [LARGE SCALE GENOMIC DNA]</scope>
    <source>
        <strain evidence="2 3">D20</strain>
    </source>
</reference>
<dbReference type="OrthoDB" id="9771320at2"/>
<keyword evidence="3" id="KW-1185">Reference proteome</keyword>
<dbReference type="InterPro" id="IPR032466">
    <property type="entry name" value="Metal_Hydrolase"/>
</dbReference>
<dbReference type="Pfam" id="PF04909">
    <property type="entry name" value="Amidohydro_2"/>
    <property type="match status" value="1"/>
</dbReference>
<reference evidence="2 3" key="1">
    <citation type="submission" date="2018-03" db="EMBL/GenBank/DDBJ databases">
        <authorList>
            <person name="Keele B.F."/>
        </authorList>
    </citation>
    <scope>NUCLEOTIDE SEQUENCE [LARGE SCALE GENOMIC DNA]</scope>
    <source>
        <strain evidence="2 3">D20</strain>
    </source>
</reference>
<dbReference type="SUPFAM" id="SSF51556">
    <property type="entry name" value="Metallo-dependent hydrolases"/>
    <property type="match status" value="1"/>
</dbReference>
<dbReference type="Proteomes" id="UP000241193">
    <property type="component" value="Unassembled WGS sequence"/>
</dbReference>
<dbReference type="GO" id="GO:0016787">
    <property type="term" value="F:hydrolase activity"/>
    <property type="evidence" value="ECO:0007669"/>
    <property type="project" value="UniProtKB-KW"/>
</dbReference>
<evidence type="ECO:0000259" key="1">
    <source>
        <dbReference type="Pfam" id="PF04909"/>
    </source>
</evidence>
<evidence type="ECO:0000313" key="3">
    <source>
        <dbReference type="Proteomes" id="UP000241193"/>
    </source>
</evidence>
<dbReference type="Gene3D" id="3.20.20.140">
    <property type="entry name" value="Metal-dependent hydrolases"/>
    <property type="match status" value="1"/>
</dbReference>
<dbReference type="EMBL" id="PZKC01000002">
    <property type="protein sequence ID" value="PTD97695.1"/>
    <property type="molecule type" value="Genomic_DNA"/>
</dbReference>
<protein>
    <submittedName>
        <fullName evidence="2">Amidohydrolase</fullName>
    </submittedName>
</protein>
<gene>
    <name evidence="2" type="ORF">C8261_03195</name>
</gene>
<comment type="caution">
    <text evidence="2">The sequence shown here is derived from an EMBL/GenBank/DDBJ whole genome shotgun (WGS) entry which is preliminary data.</text>
</comment>
<evidence type="ECO:0000313" key="2">
    <source>
        <dbReference type="EMBL" id="PTD97695.1"/>
    </source>
</evidence>
<accession>A0A2T4IIV2</accession>
<dbReference type="RefSeq" id="WP_107492215.1">
    <property type="nucleotide sequence ID" value="NZ_PZKC01000002.1"/>
</dbReference>
<dbReference type="AlphaFoldDB" id="A0A2T4IIV2"/>
<organism evidence="2 3">
    <name type="scientific">Pseudothauera lacus</name>
    <dbReference type="NCBI Taxonomy" id="2136175"/>
    <lineage>
        <taxon>Bacteria</taxon>
        <taxon>Pseudomonadati</taxon>
        <taxon>Pseudomonadota</taxon>
        <taxon>Betaproteobacteria</taxon>
        <taxon>Rhodocyclales</taxon>
        <taxon>Zoogloeaceae</taxon>
        <taxon>Pseudothauera</taxon>
    </lineage>
</organism>
<proteinExistence type="predicted"/>
<feature type="domain" description="Amidohydrolase-related" evidence="1">
    <location>
        <begin position="72"/>
        <end position="356"/>
    </location>
</feature>
<name>A0A2T4IIV2_9RHOO</name>
<dbReference type="InterPro" id="IPR006680">
    <property type="entry name" value="Amidohydro-rel"/>
</dbReference>